<dbReference type="PANTHER" id="PTHR10974:SF4">
    <property type="entry name" value="PROTEIN CBG09258"/>
    <property type="match status" value="1"/>
</dbReference>
<dbReference type="AlphaFoldDB" id="A0A7I4YN04"/>
<dbReference type="InterPro" id="IPR004245">
    <property type="entry name" value="DUF229"/>
</dbReference>
<protein>
    <submittedName>
        <fullName evidence="3">Uncharacterized protein</fullName>
    </submittedName>
</protein>
<proteinExistence type="predicted"/>
<dbReference type="GO" id="GO:0005615">
    <property type="term" value="C:extracellular space"/>
    <property type="evidence" value="ECO:0007669"/>
    <property type="project" value="TreeGrafter"/>
</dbReference>
<sequence length="641" mass="74262">MTVSTQIWSWIIVACVLIVSFYFYNNHKFLTYVYTVDTMDEFSLTIPPSAVSSILENECKWPLLRPVVVSLSNASPRFRSIKCNTAMEPFAFLDEYGFLELSQPNTGGRLVMDTNISCYYQPLSNNQAGKVIIGEPTKVNFNEAMAIRRNQFVVECNLGSPKDVLYRKAFVNVPTYTEEGEEQKFVRSDPEQPSLAILVFDSVSLNQFKRNMPRTTKFLIDNDFFIFNMYNEMTSDSDANLLSILRGGGNNTENSSFLWDVMRDRECSTYLSEEIGDFPSLLGNMSLDVEHDLRPFHSYVWENTKGYCSPDGHIASHDFLEYWRNTLIHIRTRCHFSMLYLRTLTRMRFEHLPVMDNEVRESLEILKANRLFEDTAFVLLSSRGNPARVKDELFTARVEERSPLIAIKLPEKFLRKNPNQKVAMEYNVNRLITTKDVGMTLMDIANMSFSINKDTPPISQDEALMGASCLRHIHSNWRSCDDAGIPPQLCLCMDKKVLQSDDYTNVTEEYELMFEYLKSEILRNDCLERVEQPPKFTKATVYSLNAMVQQGIKREHDWHHARISYHDLGMKYLEVTAKVFPIPRSTDRVKARFAARMMFRSTAEGGLEPVGRPLIRWINHDCDTYEVKDYCEMCYYNRILS</sequence>
<keyword evidence="2" id="KW-1185">Reference proteome</keyword>
<dbReference type="OrthoDB" id="413313at2759"/>
<dbReference type="PANTHER" id="PTHR10974">
    <property type="entry name" value="FI08016P-RELATED"/>
    <property type="match status" value="1"/>
</dbReference>
<evidence type="ECO:0000313" key="2">
    <source>
        <dbReference type="Proteomes" id="UP000025227"/>
    </source>
</evidence>
<dbReference type="CDD" id="cd16021">
    <property type="entry name" value="ALP_like"/>
    <property type="match status" value="1"/>
</dbReference>
<dbReference type="OMA" id="WHHARIS"/>
<evidence type="ECO:0000313" key="3">
    <source>
        <dbReference type="WBParaSite" id="HCON_00111370-00001"/>
    </source>
</evidence>
<name>A0A7I4YN04_HAECO</name>
<keyword evidence="1" id="KW-1133">Transmembrane helix</keyword>
<dbReference type="Proteomes" id="UP000025227">
    <property type="component" value="Unplaced"/>
</dbReference>
<keyword evidence="1" id="KW-0812">Transmembrane</keyword>
<evidence type="ECO:0000256" key="1">
    <source>
        <dbReference type="SAM" id="Phobius"/>
    </source>
</evidence>
<keyword evidence="1" id="KW-0472">Membrane</keyword>
<organism evidence="2 3">
    <name type="scientific">Haemonchus contortus</name>
    <name type="common">Barber pole worm</name>
    <dbReference type="NCBI Taxonomy" id="6289"/>
    <lineage>
        <taxon>Eukaryota</taxon>
        <taxon>Metazoa</taxon>
        <taxon>Ecdysozoa</taxon>
        <taxon>Nematoda</taxon>
        <taxon>Chromadorea</taxon>
        <taxon>Rhabditida</taxon>
        <taxon>Rhabditina</taxon>
        <taxon>Rhabditomorpha</taxon>
        <taxon>Strongyloidea</taxon>
        <taxon>Trichostrongylidae</taxon>
        <taxon>Haemonchus</taxon>
    </lineage>
</organism>
<reference evidence="3" key="1">
    <citation type="submission" date="2020-12" db="UniProtKB">
        <authorList>
            <consortium name="WormBaseParasite"/>
        </authorList>
    </citation>
    <scope>IDENTIFICATION</scope>
    <source>
        <strain evidence="3">MHco3</strain>
    </source>
</reference>
<dbReference type="WBParaSite" id="HCON_00111370-00001">
    <property type="protein sequence ID" value="HCON_00111370-00001"/>
    <property type="gene ID" value="HCON_00111370"/>
</dbReference>
<feature type="transmembrane region" description="Helical" evidence="1">
    <location>
        <begin position="7"/>
        <end position="24"/>
    </location>
</feature>
<dbReference type="Pfam" id="PF02995">
    <property type="entry name" value="DUF229"/>
    <property type="match status" value="1"/>
</dbReference>
<accession>A0A7I4YN04</accession>